<feature type="transmembrane region" description="Helical" evidence="1">
    <location>
        <begin position="263"/>
        <end position="280"/>
    </location>
</feature>
<feature type="transmembrane region" description="Helical" evidence="1">
    <location>
        <begin position="321"/>
        <end position="341"/>
    </location>
</feature>
<dbReference type="InterPro" id="IPR052744">
    <property type="entry name" value="GPAT/DAPAT"/>
</dbReference>
<feature type="transmembrane region" description="Helical" evidence="1">
    <location>
        <begin position="6"/>
        <end position="21"/>
    </location>
</feature>
<dbReference type="Pfam" id="PF01553">
    <property type="entry name" value="Acyltransferase"/>
    <property type="match status" value="1"/>
</dbReference>
<accession>A0A444VR55</accession>
<dbReference type="Proteomes" id="UP000290261">
    <property type="component" value="Unassembled WGS sequence"/>
</dbReference>
<keyword evidence="1" id="KW-0812">Transmembrane</keyword>
<dbReference type="InterPro" id="IPR002123">
    <property type="entry name" value="Plipid/glycerol_acylTrfase"/>
</dbReference>
<keyword evidence="4" id="KW-1185">Reference proteome</keyword>
<dbReference type="PANTHER" id="PTHR31605">
    <property type="entry name" value="GLYCEROL-3-PHOSPHATE O-ACYLTRANSFERASE 1"/>
    <property type="match status" value="1"/>
</dbReference>
<dbReference type="PANTHER" id="PTHR31605:SF0">
    <property type="entry name" value="GLYCEROL-3-PHOSPHATE O-ACYLTRANSFERASE 1"/>
    <property type="match status" value="1"/>
</dbReference>
<organism evidence="3 4">
    <name type="scientific">Flagellimonas olearia</name>
    <dbReference type="NCBI Taxonomy" id="552546"/>
    <lineage>
        <taxon>Bacteria</taxon>
        <taxon>Pseudomonadati</taxon>
        <taxon>Bacteroidota</taxon>
        <taxon>Flavobacteriia</taxon>
        <taxon>Flavobacteriales</taxon>
        <taxon>Flavobacteriaceae</taxon>
        <taxon>Flagellimonas</taxon>
    </lineage>
</organism>
<dbReference type="SMART" id="SM00563">
    <property type="entry name" value="PlsC"/>
    <property type="match status" value="1"/>
</dbReference>
<dbReference type="RefSeq" id="WP_129652989.1">
    <property type="nucleotide sequence ID" value="NZ_ML142907.1"/>
</dbReference>
<dbReference type="CDD" id="cd07992">
    <property type="entry name" value="LPLAT_AAK14816-like"/>
    <property type="match status" value="1"/>
</dbReference>
<sequence>MRQLAYSVLKLWVAVGLFFYYRKIKIVGRSTIPLDRPVLFLSNHQNALMDVLLIAVYCGKKLWFLTRSDVFKTSFLKSFFGFLQMMPVYRIRDGKSSVPKNKAVFEKCAQLLGANHAILLFPEANHSLQRRVRPLSKGFTRIIEATLEQNPNLDIQLVPIGQNYAYPQQAGDSATLVFGNPISVQDHKTAPDFINRLKEEVQQALMQLTTHIPETEYDSVVQNLGENGEHYLDPVAVNVLIDQGDLSREVDEKKKVGNSLRKVIFTIWNLPFMLLWRSVLKPKVPEAEFEATFRFGFALLVYPLVYGVCFSLIWNWYNTKTACLFVLGHAVVNLVLVKMGITSSAQRK</sequence>
<keyword evidence="1" id="KW-0472">Membrane</keyword>
<evidence type="ECO:0000256" key="1">
    <source>
        <dbReference type="SAM" id="Phobius"/>
    </source>
</evidence>
<proteinExistence type="predicted"/>
<feature type="domain" description="Phospholipid/glycerol acyltransferase" evidence="2">
    <location>
        <begin position="38"/>
        <end position="165"/>
    </location>
</feature>
<dbReference type="EMBL" id="JJMP01000001">
    <property type="protein sequence ID" value="RYC53304.1"/>
    <property type="molecule type" value="Genomic_DNA"/>
</dbReference>
<reference evidence="3 4" key="1">
    <citation type="submission" date="2014-04" db="EMBL/GenBank/DDBJ databases">
        <title>Whole genome of Muricauda olearia.</title>
        <authorList>
            <person name="Zhang X.-H."/>
            <person name="Tang K."/>
        </authorList>
    </citation>
    <scope>NUCLEOTIDE SEQUENCE [LARGE SCALE GENOMIC DNA]</scope>
    <source>
        <strain evidence="3 4">Th120</strain>
    </source>
</reference>
<keyword evidence="1" id="KW-1133">Transmembrane helix</keyword>
<dbReference type="GO" id="GO:0016287">
    <property type="term" value="F:glycerone-phosphate O-acyltransferase activity"/>
    <property type="evidence" value="ECO:0007669"/>
    <property type="project" value="TreeGrafter"/>
</dbReference>
<dbReference type="GO" id="GO:0004366">
    <property type="term" value="F:glycerol-3-phosphate O-acyltransferase activity"/>
    <property type="evidence" value="ECO:0007669"/>
    <property type="project" value="TreeGrafter"/>
</dbReference>
<evidence type="ECO:0000259" key="2">
    <source>
        <dbReference type="SMART" id="SM00563"/>
    </source>
</evidence>
<evidence type="ECO:0000313" key="4">
    <source>
        <dbReference type="Proteomes" id="UP000290261"/>
    </source>
</evidence>
<name>A0A444VR55_9FLAO</name>
<comment type="caution">
    <text evidence="3">The sequence shown here is derived from an EMBL/GenBank/DDBJ whole genome shotgun (WGS) entry which is preliminary data.</text>
</comment>
<evidence type="ECO:0000313" key="3">
    <source>
        <dbReference type="EMBL" id="RYC53304.1"/>
    </source>
</evidence>
<dbReference type="SUPFAM" id="SSF69593">
    <property type="entry name" value="Glycerol-3-phosphate (1)-acyltransferase"/>
    <property type="match status" value="1"/>
</dbReference>
<protein>
    <recommendedName>
        <fullName evidence="2">Phospholipid/glycerol acyltransferase domain-containing protein</fullName>
    </recommendedName>
</protein>
<dbReference type="GO" id="GO:0008654">
    <property type="term" value="P:phospholipid biosynthetic process"/>
    <property type="evidence" value="ECO:0007669"/>
    <property type="project" value="TreeGrafter"/>
</dbReference>
<feature type="transmembrane region" description="Helical" evidence="1">
    <location>
        <begin position="292"/>
        <end position="314"/>
    </location>
</feature>
<gene>
    <name evidence="3" type="ORF">DN53_03525</name>
</gene>
<dbReference type="AlphaFoldDB" id="A0A444VR55"/>